<reference evidence="3 4" key="1">
    <citation type="submission" date="2018-05" db="EMBL/GenBank/DDBJ databases">
        <title>Genomic Encyclopedia of Type Strains, Phase IV (KMG-IV): sequencing the most valuable type-strain genomes for metagenomic binning, comparative biology and taxonomic classification.</title>
        <authorList>
            <person name="Goeker M."/>
        </authorList>
    </citation>
    <scope>NUCLEOTIDE SEQUENCE [LARGE SCALE GENOMIC DNA]</scope>
    <source>
        <strain evidence="3 4">DSM 23606</strain>
    </source>
</reference>
<feature type="region of interest" description="Disordered" evidence="1">
    <location>
        <begin position="161"/>
        <end position="190"/>
    </location>
</feature>
<dbReference type="InterPro" id="IPR012899">
    <property type="entry name" value="LTXXQ"/>
</dbReference>
<dbReference type="Proteomes" id="UP000246569">
    <property type="component" value="Unassembled WGS sequence"/>
</dbReference>
<evidence type="ECO:0000256" key="2">
    <source>
        <dbReference type="SAM" id="SignalP"/>
    </source>
</evidence>
<comment type="caution">
    <text evidence="3">The sequence shown here is derived from an EMBL/GenBank/DDBJ whole genome shotgun (WGS) entry which is preliminary data.</text>
</comment>
<keyword evidence="4" id="KW-1185">Reference proteome</keyword>
<dbReference type="EMBL" id="QGTJ01000007">
    <property type="protein sequence ID" value="PWV60625.1"/>
    <property type="molecule type" value="Genomic_DNA"/>
</dbReference>
<evidence type="ECO:0000313" key="3">
    <source>
        <dbReference type="EMBL" id="PWV60625.1"/>
    </source>
</evidence>
<proteinExistence type="predicted"/>
<evidence type="ECO:0000313" key="4">
    <source>
        <dbReference type="Proteomes" id="UP000246569"/>
    </source>
</evidence>
<sequence>MTTKLTRTLMLTAALATAGIGSAVAWAGQGQGAGGWGGPVDPEARWEMMQSHRQLRFELLEKALQLRPEQKAAWDEYVNARKALGPLTPEQMKTWRDAMINKNPIERQQLRIERMEQHLQQMKASLVPMQKFYGSLDADQKATFDKFFQWGPRGGHGMRGQGMGGPGMGAGMGGPGMDGQGPAPMAPPAE</sequence>
<dbReference type="RefSeq" id="WP_170123611.1">
    <property type="nucleotide sequence ID" value="NZ_QGTJ01000007.1"/>
</dbReference>
<evidence type="ECO:0000256" key="1">
    <source>
        <dbReference type="SAM" id="MobiDB-lite"/>
    </source>
</evidence>
<gene>
    <name evidence="3" type="ORF">C7443_107200</name>
</gene>
<dbReference type="GO" id="GO:0042597">
    <property type="term" value="C:periplasmic space"/>
    <property type="evidence" value="ECO:0007669"/>
    <property type="project" value="InterPro"/>
</dbReference>
<feature type="chain" id="PRO_5016330675" evidence="2">
    <location>
        <begin position="28"/>
        <end position="190"/>
    </location>
</feature>
<protein>
    <submittedName>
        <fullName evidence="3">LTXXQ motif family protein</fullName>
    </submittedName>
</protein>
<name>A0A317MU38_9GAMM</name>
<dbReference type="Pfam" id="PF07813">
    <property type="entry name" value="LTXXQ"/>
    <property type="match status" value="1"/>
</dbReference>
<accession>A0A317MU38</accession>
<feature type="compositionally biased region" description="Gly residues" evidence="1">
    <location>
        <begin position="161"/>
        <end position="179"/>
    </location>
</feature>
<keyword evidence="2" id="KW-0732">Signal</keyword>
<dbReference type="AlphaFoldDB" id="A0A317MU38"/>
<organism evidence="3 4">
    <name type="scientific">Plasticicumulans acidivorans</name>
    <dbReference type="NCBI Taxonomy" id="886464"/>
    <lineage>
        <taxon>Bacteria</taxon>
        <taxon>Pseudomonadati</taxon>
        <taxon>Pseudomonadota</taxon>
        <taxon>Gammaproteobacteria</taxon>
        <taxon>Candidatus Competibacteraceae</taxon>
        <taxon>Plasticicumulans</taxon>
    </lineage>
</organism>
<feature type="signal peptide" evidence="2">
    <location>
        <begin position="1"/>
        <end position="27"/>
    </location>
</feature>